<keyword evidence="1 3" id="KW-0378">Hydrolase</keyword>
<reference evidence="3 6" key="1">
    <citation type="submission" date="2021-01" db="EMBL/GenBank/DDBJ databases">
        <title>Diatom-associated Roseobacters Show Island Model of Population Structure.</title>
        <authorList>
            <person name="Qu L."/>
            <person name="Feng X."/>
            <person name="Chen Y."/>
            <person name="Li L."/>
            <person name="Wang X."/>
            <person name="Hu Z."/>
            <person name="Wang H."/>
            <person name="Luo H."/>
        </authorList>
    </citation>
    <scope>NUCLEOTIDE SEQUENCE</scope>
    <source>
        <strain evidence="4 6">CC28-63</strain>
        <strain evidence="3">CC28-69</strain>
    </source>
</reference>
<name>A0A9Q2NUP4_9RHOB</name>
<dbReference type="Proteomes" id="UP000755667">
    <property type="component" value="Unassembled WGS sequence"/>
</dbReference>
<comment type="caution">
    <text evidence="3">The sequence shown here is derived from an EMBL/GenBank/DDBJ whole genome shotgun (WGS) entry which is preliminary data.</text>
</comment>
<dbReference type="CDD" id="cd07576">
    <property type="entry name" value="R-amidase_like"/>
    <property type="match status" value="1"/>
</dbReference>
<dbReference type="PROSITE" id="PS50263">
    <property type="entry name" value="CN_HYDROLASE"/>
    <property type="match status" value="1"/>
</dbReference>
<dbReference type="SUPFAM" id="SSF56317">
    <property type="entry name" value="Carbon-nitrogen hydrolase"/>
    <property type="match status" value="1"/>
</dbReference>
<dbReference type="Pfam" id="PF00795">
    <property type="entry name" value="CN_hydrolase"/>
    <property type="match status" value="1"/>
</dbReference>
<accession>A0A9Q2NUP4</accession>
<dbReference type="Gene3D" id="3.60.110.10">
    <property type="entry name" value="Carbon-nitrogen hydrolase"/>
    <property type="match status" value="1"/>
</dbReference>
<dbReference type="Proteomes" id="UP000809440">
    <property type="component" value="Unassembled WGS sequence"/>
</dbReference>
<evidence type="ECO:0000313" key="3">
    <source>
        <dbReference type="EMBL" id="MBM2412382.1"/>
    </source>
</evidence>
<sequence>MNSWLRTPDLVRLAVAQSPAGLDKTEDRIAWLRDALPDLTAKSIDLVLLPELFLCGYNIGDTLADRAEPADGPGFEAMRDLAQTSGIALHYGFAEADGTHLYNSALCISPDGTVLTHQRKLGIPPGFEQTHFTPGVGCSLFSYRGMRFATLICYDAEFPETVRHVASLGAEVVLVPTALGAQWGWVAHTMIPCRAYENGVYLAYANSAGSQNGMEFLGASVIAAPGGAEAVRAGSEPEVIFADLDRAKVQAAQARLPYLKDRLSLKLT</sequence>
<dbReference type="InterPro" id="IPR036526">
    <property type="entry name" value="C-N_Hydrolase_sf"/>
</dbReference>
<evidence type="ECO:0000313" key="4">
    <source>
        <dbReference type="EMBL" id="MBM2417381.1"/>
    </source>
</evidence>
<protein>
    <submittedName>
        <fullName evidence="3">Carbon-nitrogen hydrolase family protein</fullName>
    </submittedName>
</protein>
<keyword evidence="6" id="KW-1185">Reference proteome</keyword>
<feature type="domain" description="CN hydrolase" evidence="2">
    <location>
        <begin position="11"/>
        <end position="246"/>
    </location>
</feature>
<evidence type="ECO:0000313" key="6">
    <source>
        <dbReference type="Proteomes" id="UP000809440"/>
    </source>
</evidence>
<evidence type="ECO:0000256" key="1">
    <source>
        <dbReference type="ARBA" id="ARBA00022801"/>
    </source>
</evidence>
<evidence type="ECO:0000259" key="2">
    <source>
        <dbReference type="PROSITE" id="PS50263"/>
    </source>
</evidence>
<organism evidence="3 5">
    <name type="scientific">Marivita cryptomonadis</name>
    <dbReference type="NCBI Taxonomy" id="505252"/>
    <lineage>
        <taxon>Bacteria</taxon>
        <taxon>Pseudomonadati</taxon>
        <taxon>Pseudomonadota</taxon>
        <taxon>Alphaproteobacteria</taxon>
        <taxon>Rhodobacterales</taxon>
        <taxon>Roseobacteraceae</taxon>
        <taxon>Marivita</taxon>
    </lineage>
</organism>
<dbReference type="InterPro" id="IPR050345">
    <property type="entry name" value="Aliph_Amidase/BUP"/>
</dbReference>
<dbReference type="EMBL" id="JAFBXE010000005">
    <property type="protein sequence ID" value="MBM2412382.1"/>
    <property type="molecule type" value="Genomic_DNA"/>
</dbReference>
<dbReference type="InterPro" id="IPR003010">
    <property type="entry name" value="C-N_Hydrolase"/>
</dbReference>
<dbReference type="AlphaFoldDB" id="A0A9Q2NUP4"/>
<dbReference type="PANTHER" id="PTHR43674:SF2">
    <property type="entry name" value="BETA-UREIDOPROPIONASE"/>
    <property type="match status" value="1"/>
</dbReference>
<dbReference type="RefSeq" id="WP_085627998.1">
    <property type="nucleotide sequence ID" value="NZ_JAFBWV010000005.1"/>
</dbReference>
<evidence type="ECO:0000313" key="5">
    <source>
        <dbReference type="Proteomes" id="UP000755667"/>
    </source>
</evidence>
<gene>
    <name evidence="3" type="ORF">JQX41_08740</name>
    <name evidence="4" type="ORF">JQX48_10395</name>
</gene>
<dbReference type="EMBL" id="JAFBXF010000005">
    <property type="protein sequence ID" value="MBM2417381.1"/>
    <property type="molecule type" value="Genomic_DNA"/>
</dbReference>
<dbReference type="PANTHER" id="PTHR43674">
    <property type="entry name" value="NITRILASE C965.09-RELATED"/>
    <property type="match status" value="1"/>
</dbReference>
<dbReference type="InterPro" id="IPR044083">
    <property type="entry name" value="RamA-like"/>
</dbReference>
<proteinExistence type="predicted"/>
<dbReference type="OrthoDB" id="9811121at2"/>
<dbReference type="GO" id="GO:0016811">
    <property type="term" value="F:hydrolase activity, acting on carbon-nitrogen (but not peptide) bonds, in linear amides"/>
    <property type="evidence" value="ECO:0007669"/>
    <property type="project" value="TreeGrafter"/>
</dbReference>